<dbReference type="OrthoDB" id="9810980at2"/>
<evidence type="ECO:0000259" key="10">
    <source>
        <dbReference type="Pfam" id="PF25994"/>
    </source>
</evidence>
<dbReference type="Pfam" id="PF26002">
    <property type="entry name" value="Beta-barrel_AprE"/>
    <property type="match status" value="1"/>
</dbReference>
<evidence type="ECO:0000256" key="2">
    <source>
        <dbReference type="ARBA" id="ARBA00009477"/>
    </source>
</evidence>
<dbReference type="Gene3D" id="2.40.50.100">
    <property type="match status" value="1"/>
</dbReference>
<comment type="similarity">
    <text evidence="2 9">Belongs to the membrane fusion protein (MFP) (TC 8.A.1) family.</text>
</comment>
<gene>
    <name evidence="12" type="primary">prsE_3</name>
    <name evidence="12" type="ORF">RUM8411_04185</name>
</gene>
<reference evidence="13" key="1">
    <citation type="submission" date="2017-03" db="EMBL/GenBank/DDBJ databases">
        <authorList>
            <person name="Rodrigo-Torres L."/>
            <person name="Arahal R.D."/>
            <person name="Lucena T."/>
        </authorList>
    </citation>
    <scope>NUCLEOTIDE SEQUENCE [LARGE SCALE GENOMIC DNA]</scope>
    <source>
        <strain evidence="13">CECT 8411</strain>
    </source>
</reference>
<evidence type="ECO:0000256" key="4">
    <source>
        <dbReference type="ARBA" id="ARBA00022475"/>
    </source>
</evidence>
<feature type="transmembrane region" description="Helical" evidence="9">
    <location>
        <begin position="28"/>
        <end position="48"/>
    </location>
</feature>
<dbReference type="AlphaFoldDB" id="A0A1X7ABZ3"/>
<dbReference type="Proteomes" id="UP000193778">
    <property type="component" value="Unassembled WGS sequence"/>
</dbReference>
<keyword evidence="8 9" id="KW-0472">Membrane</keyword>
<keyword evidence="4 9" id="KW-1003">Cell membrane</keyword>
<dbReference type="NCBIfam" id="TIGR01843">
    <property type="entry name" value="type_I_hlyD"/>
    <property type="match status" value="1"/>
</dbReference>
<keyword evidence="6 9" id="KW-0812">Transmembrane</keyword>
<dbReference type="GO" id="GO:0015031">
    <property type="term" value="P:protein transport"/>
    <property type="evidence" value="ECO:0007669"/>
    <property type="project" value="InterPro"/>
</dbReference>
<evidence type="ECO:0000313" key="12">
    <source>
        <dbReference type="EMBL" id="SLN75334.1"/>
    </source>
</evidence>
<evidence type="ECO:0000256" key="8">
    <source>
        <dbReference type="ARBA" id="ARBA00023136"/>
    </source>
</evidence>
<evidence type="ECO:0000256" key="7">
    <source>
        <dbReference type="ARBA" id="ARBA00022989"/>
    </source>
</evidence>
<comment type="subcellular location">
    <subcellularLocation>
        <location evidence="1 9">Cell inner membrane</location>
        <topology evidence="1 9">Single-pass membrane protein</topology>
    </subcellularLocation>
</comment>
<keyword evidence="3 9" id="KW-0813">Transport</keyword>
<dbReference type="InterPro" id="IPR010129">
    <property type="entry name" value="T1SS_HlyD"/>
</dbReference>
<dbReference type="InterPro" id="IPR058982">
    <property type="entry name" value="Beta-barrel_AprE"/>
</dbReference>
<dbReference type="GO" id="GO:0005886">
    <property type="term" value="C:plasma membrane"/>
    <property type="evidence" value="ECO:0007669"/>
    <property type="project" value="UniProtKB-SubCell"/>
</dbReference>
<keyword evidence="13" id="KW-1185">Reference proteome</keyword>
<keyword evidence="5 9" id="KW-0997">Cell inner membrane</keyword>
<dbReference type="InterPro" id="IPR058781">
    <property type="entry name" value="HH_AprE-like"/>
</dbReference>
<protein>
    <recommendedName>
        <fullName evidence="9">Membrane fusion protein (MFP) family protein</fullName>
    </recommendedName>
</protein>
<evidence type="ECO:0000256" key="6">
    <source>
        <dbReference type="ARBA" id="ARBA00022692"/>
    </source>
</evidence>
<dbReference type="RefSeq" id="WP_085824623.1">
    <property type="nucleotide sequence ID" value="NZ_FWFP01000015.1"/>
</dbReference>
<dbReference type="PANTHER" id="PTHR30386:SF17">
    <property type="entry name" value="ALKALINE PROTEASE SECRETION PROTEIN APRE"/>
    <property type="match status" value="1"/>
</dbReference>
<dbReference type="Pfam" id="PF25994">
    <property type="entry name" value="HH_AprE"/>
    <property type="match status" value="1"/>
</dbReference>
<evidence type="ECO:0000256" key="9">
    <source>
        <dbReference type="RuleBase" id="RU365093"/>
    </source>
</evidence>
<dbReference type="PRINTS" id="PR01490">
    <property type="entry name" value="RTXTOXIND"/>
</dbReference>
<proteinExistence type="inferred from homology"/>
<evidence type="ECO:0000256" key="3">
    <source>
        <dbReference type="ARBA" id="ARBA00022448"/>
    </source>
</evidence>
<evidence type="ECO:0000259" key="11">
    <source>
        <dbReference type="Pfam" id="PF26002"/>
    </source>
</evidence>
<feature type="domain" description="AprE-like beta-barrel" evidence="11">
    <location>
        <begin position="337"/>
        <end position="428"/>
    </location>
</feature>
<keyword evidence="7 9" id="KW-1133">Transmembrane helix</keyword>
<evidence type="ECO:0000256" key="1">
    <source>
        <dbReference type="ARBA" id="ARBA00004377"/>
    </source>
</evidence>
<name>A0A1X7ABZ3_9RHOB</name>
<dbReference type="PANTHER" id="PTHR30386">
    <property type="entry name" value="MEMBRANE FUSION SUBUNIT OF EMRAB-TOLC MULTIDRUG EFFLUX PUMP"/>
    <property type="match status" value="1"/>
</dbReference>
<sequence>MNDLVPVNNDPMDPTVWYAEVPRSISRFVTIGIIMLVVCFGGFGVWSFSAPLAAAVIAQGSFVATGRNKIVQHLEGGIIEDIKVIEGQTVEAGQVLMTLDQTSAQVNERELFVRKIRLQAMSERLNAEYGELQRLEFSPNLVISAGDDVEVLSILDGQKISFDLSRKTLLNDIALLERNMEALKIRSSGFKAQLESMVRRSEILQEEFETKEALFEKGLVRKGELNTIRRVQAEAEGQQARMAAEAAEISQMLLKYDEQISRTRAAYREAALDELSVIAADLESVREKARQARSVLDRAVVRAPVTGTVVRLHYHTPGGVIETGEPIAEILPADAPLIIEAQIPRTEIDSVVTGQHATVRLVGLNQRTTPVLDGLVFYLSADSVFEDTAGAPQEVYLARISLDPDEIGRVSGFIPTPGMPAEIMIQTEERTFAAYIAKPVTDSMSRAFREQ</sequence>
<accession>A0A1X7ABZ3</accession>
<evidence type="ECO:0000256" key="5">
    <source>
        <dbReference type="ARBA" id="ARBA00022519"/>
    </source>
</evidence>
<dbReference type="InterPro" id="IPR050739">
    <property type="entry name" value="MFP"/>
</dbReference>
<organism evidence="12 13">
    <name type="scientific">Ruegeria meonggei</name>
    <dbReference type="NCBI Taxonomy" id="1446476"/>
    <lineage>
        <taxon>Bacteria</taxon>
        <taxon>Pseudomonadati</taxon>
        <taxon>Pseudomonadota</taxon>
        <taxon>Alphaproteobacteria</taxon>
        <taxon>Rhodobacterales</taxon>
        <taxon>Roseobacteraceae</taxon>
        <taxon>Ruegeria</taxon>
    </lineage>
</organism>
<dbReference type="EMBL" id="FWFP01000015">
    <property type="protein sequence ID" value="SLN75334.1"/>
    <property type="molecule type" value="Genomic_DNA"/>
</dbReference>
<feature type="domain" description="AprE-like long alpha-helical hairpin" evidence="10">
    <location>
        <begin position="106"/>
        <end position="294"/>
    </location>
</feature>
<evidence type="ECO:0000313" key="13">
    <source>
        <dbReference type="Proteomes" id="UP000193778"/>
    </source>
</evidence>